<dbReference type="InterPro" id="IPR052927">
    <property type="entry name" value="DCC_oxidoreductase"/>
</dbReference>
<sequence>MHPAPPDHIVLFDSLCHLCNGWSQLLLKHDKHCHFTLCRLQSPAGQFYLRQLGLPLHTFETMILLERKGNVFHQYHKSDAALRIAAQLEGPWHFLALLRYIPRPLRDLFYDLVARNRYRWFGRRSSCQLPSAKDKHRFLEDVSEENPNGPV</sequence>
<dbReference type="EMBL" id="CP098023">
    <property type="protein sequence ID" value="WKD51056.1"/>
    <property type="molecule type" value="Genomic_DNA"/>
</dbReference>
<protein>
    <submittedName>
        <fullName evidence="1">DCC1-like thiol-disulfide oxidoreductase family protein</fullName>
    </submittedName>
</protein>
<proteinExistence type="predicted"/>
<dbReference type="PANTHER" id="PTHR33639">
    <property type="entry name" value="THIOL-DISULFIDE OXIDOREDUCTASE DCC"/>
    <property type="match status" value="1"/>
</dbReference>
<dbReference type="RefSeq" id="WP_301417962.1">
    <property type="nucleotide sequence ID" value="NZ_CP098023.1"/>
</dbReference>
<reference evidence="1 2" key="1">
    <citation type="submission" date="2022-05" db="EMBL/GenBank/DDBJ databases">
        <title>Microbulbifer sp. nov., isolated from sponge.</title>
        <authorList>
            <person name="Gao L."/>
        </authorList>
    </citation>
    <scope>NUCLEOTIDE SEQUENCE [LARGE SCALE GENOMIC DNA]</scope>
    <source>
        <strain evidence="1 2">MI-G</strain>
    </source>
</reference>
<organism evidence="1 2">
    <name type="scientific">Microbulbifer spongiae</name>
    <dbReference type="NCBI Taxonomy" id="2944933"/>
    <lineage>
        <taxon>Bacteria</taxon>
        <taxon>Pseudomonadati</taxon>
        <taxon>Pseudomonadota</taxon>
        <taxon>Gammaproteobacteria</taxon>
        <taxon>Cellvibrionales</taxon>
        <taxon>Microbulbiferaceae</taxon>
        <taxon>Microbulbifer</taxon>
    </lineage>
</organism>
<dbReference type="PANTHER" id="PTHR33639:SF2">
    <property type="entry name" value="DUF393 DOMAIN-CONTAINING PROTEIN"/>
    <property type="match status" value="1"/>
</dbReference>
<dbReference type="Pfam" id="PF04134">
    <property type="entry name" value="DCC1-like"/>
    <property type="match status" value="1"/>
</dbReference>
<dbReference type="InterPro" id="IPR007263">
    <property type="entry name" value="DCC1-like"/>
</dbReference>
<name>A0ABY9EF82_9GAMM</name>
<gene>
    <name evidence="1" type="ORF">M8T91_06440</name>
</gene>
<evidence type="ECO:0000313" key="1">
    <source>
        <dbReference type="EMBL" id="WKD51056.1"/>
    </source>
</evidence>
<evidence type="ECO:0000313" key="2">
    <source>
        <dbReference type="Proteomes" id="UP001321520"/>
    </source>
</evidence>
<dbReference type="Proteomes" id="UP001321520">
    <property type="component" value="Chromosome"/>
</dbReference>
<accession>A0ABY9EF82</accession>
<keyword evidence="2" id="KW-1185">Reference proteome</keyword>